<gene>
    <name evidence="2" type="ORF">JKF63_02030</name>
</gene>
<sequence>MTTNTHVADDAPQPRVYLKVNRKRGRDDFVEEAMASTHVRVQWDRTEMGSPPPILQPALSSRTKLVFRRLHQINADKLTGMALALERQSARKRLTQPSRSQVERLTVTRECVVIECGVAVSHPDVDPAAVDLFVLDSRATERDAMIEAFGDFAITEDDLTGCTASSLKRGRDDEDGDLPCYFLAPVRRTSGVGDRIINAADSALGPPSRWGVVEADGDGTMWRLLQEYDESLCVEVTGDATADLYCYPDHRKDDEYDSNAEDFSGNDYPDDADDGSGESPRRSDAEASDFVTRHHGRHAVPHNTYGIFCEEGYSERSLSTGWRSDD</sequence>
<keyword evidence="3" id="KW-1185">Reference proteome</keyword>
<dbReference type="AlphaFoldDB" id="A0A836LCA4"/>
<evidence type="ECO:0000256" key="1">
    <source>
        <dbReference type="SAM" id="MobiDB-lite"/>
    </source>
</evidence>
<dbReference type="GeneID" id="94288150"/>
<dbReference type="KEGG" id="phet:94288150"/>
<dbReference type="OrthoDB" id="273137at2759"/>
<protein>
    <submittedName>
        <fullName evidence="2">Uncharacterized protein</fullName>
    </submittedName>
</protein>
<feature type="region of interest" description="Disordered" evidence="1">
    <location>
        <begin position="256"/>
        <end position="296"/>
    </location>
</feature>
<organism evidence="2 3">
    <name type="scientific">Porcisia hertigi</name>
    <dbReference type="NCBI Taxonomy" id="2761500"/>
    <lineage>
        <taxon>Eukaryota</taxon>
        <taxon>Discoba</taxon>
        <taxon>Euglenozoa</taxon>
        <taxon>Kinetoplastea</taxon>
        <taxon>Metakinetoplastina</taxon>
        <taxon>Trypanosomatida</taxon>
        <taxon>Trypanosomatidae</taxon>
        <taxon>Leishmaniinae</taxon>
        <taxon>Porcisia</taxon>
    </lineage>
</organism>
<accession>A0A836LCA4</accession>
<evidence type="ECO:0000313" key="3">
    <source>
        <dbReference type="Proteomes" id="UP000674318"/>
    </source>
</evidence>
<dbReference type="EMBL" id="JAFJZO010000033">
    <property type="protein sequence ID" value="KAG5494978.1"/>
    <property type="molecule type" value="Genomic_DNA"/>
</dbReference>
<evidence type="ECO:0000313" key="2">
    <source>
        <dbReference type="EMBL" id="KAG5494978.1"/>
    </source>
</evidence>
<dbReference type="RefSeq" id="XP_067754230.1">
    <property type="nucleotide sequence ID" value="XM_067898073.1"/>
</dbReference>
<comment type="caution">
    <text evidence="2">The sequence shown here is derived from an EMBL/GenBank/DDBJ whole genome shotgun (WGS) entry which is preliminary data.</text>
</comment>
<proteinExistence type="predicted"/>
<name>A0A836LCA4_9TRYP</name>
<dbReference type="Proteomes" id="UP000674318">
    <property type="component" value="Unassembled WGS sequence"/>
</dbReference>
<reference evidence="2 3" key="1">
    <citation type="submission" date="2021-02" db="EMBL/GenBank/DDBJ databases">
        <title>Porcisia hertigi Genome sequencing and assembly.</title>
        <authorList>
            <person name="Almutairi H."/>
            <person name="Gatherer D."/>
        </authorList>
    </citation>
    <scope>NUCLEOTIDE SEQUENCE [LARGE SCALE GENOMIC DNA]</scope>
    <source>
        <strain evidence="2 3">C119</strain>
    </source>
</reference>